<dbReference type="GO" id="GO:0005819">
    <property type="term" value="C:spindle"/>
    <property type="evidence" value="ECO:0007669"/>
    <property type="project" value="TreeGrafter"/>
</dbReference>
<dbReference type="PANTHER" id="PTHR31022">
    <property type="entry name" value="CENTRIOLE, CILIA AND SPINDLE-ASSOCIATED PROTEIN"/>
    <property type="match status" value="1"/>
</dbReference>
<dbReference type="InterPro" id="IPR029774">
    <property type="entry name" value="CSAP"/>
</dbReference>
<dbReference type="AlphaFoldDB" id="A0A482XBL1"/>
<dbReference type="GO" id="GO:0005814">
    <property type="term" value="C:centriole"/>
    <property type="evidence" value="ECO:0007669"/>
    <property type="project" value="TreeGrafter"/>
</dbReference>
<name>A0A482XBL1_LAOST</name>
<gene>
    <name evidence="2" type="ORF">LSTR_LSTR012556</name>
</gene>
<dbReference type="OrthoDB" id="6616361at2759"/>
<dbReference type="InParanoid" id="A0A482XBL1"/>
<accession>A0A482XBL1</accession>
<feature type="region of interest" description="Disordered" evidence="1">
    <location>
        <begin position="116"/>
        <end position="135"/>
    </location>
</feature>
<feature type="compositionally biased region" description="Low complexity" evidence="1">
    <location>
        <begin position="182"/>
        <end position="193"/>
    </location>
</feature>
<evidence type="ECO:0000313" key="3">
    <source>
        <dbReference type="Proteomes" id="UP000291343"/>
    </source>
</evidence>
<dbReference type="EMBL" id="QKKF02013161">
    <property type="protein sequence ID" value="RZF43136.1"/>
    <property type="molecule type" value="Genomic_DNA"/>
</dbReference>
<organism evidence="2 3">
    <name type="scientific">Laodelphax striatellus</name>
    <name type="common">Small brown planthopper</name>
    <name type="synonym">Delphax striatella</name>
    <dbReference type="NCBI Taxonomy" id="195883"/>
    <lineage>
        <taxon>Eukaryota</taxon>
        <taxon>Metazoa</taxon>
        <taxon>Ecdysozoa</taxon>
        <taxon>Arthropoda</taxon>
        <taxon>Hexapoda</taxon>
        <taxon>Insecta</taxon>
        <taxon>Pterygota</taxon>
        <taxon>Neoptera</taxon>
        <taxon>Paraneoptera</taxon>
        <taxon>Hemiptera</taxon>
        <taxon>Auchenorrhyncha</taxon>
        <taxon>Fulgoroidea</taxon>
        <taxon>Delphacidae</taxon>
        <taxon>Criomorphinae</taxon>
        <taxon>Laodelphax</taxon>
    </lineage>
</organism>
<dbReference type="Pfam" id="PF15748">
    <property type="entry name" value="CCSAP"/>
    <property type="match status" value="1"/>
</dbReference>
<dbReference type="Proteomes" id="UP000291343">
    <property type="component" value="Unassembled WGS sequence"/>
</dbReference>
<dbReference type="GO" id="GO:0036064">
    <property type="term" value="C:ciliary basal body"/>
    <property type="evidence" value="ECO:0007669"/>
    <property type="project" value="TreeGrafter"/>
</dbReference>
<dbReference type="PANTHER" id="PTHR31022:SF4">
    <property type="entry name" value="CENTRIOLE, CILIA AND SPINDLE-ASSOCIATED PROTEIN"/>
    <property type="match status" value="1"/>
</dbReference>
<dbReference type="GO" id="GO:1901673">
    <property type="term" value="P:regulation of mitotic spindle assembly"/>
    <property type="evidence" value="ECO:0007669"/>
    <property type="project" value="TreeGrafter"/>
</dbReference>
<proteinExistence type="predicted"/>
<reference evidence="2 3" key="1">
    <citation type="journal article" date="2017" name="Gigascience">
        <title>Genome sequence of the small brown planthopper, Laodelphax striatellus.</title>
        <authorList>
            <person name="Zhu J."/>
            <person name="Jiang F."/>
            <person name="Wang X."/>
            <person name="Yang P."/>
            <person name="Bao Y."/>
            <person name="Zhao W."/>
            <person name="Wang W."/>
            <person name="Lu H."/>
            <person name="Wang Q."/>
            <person name="Cui N."/>
            <person name="Li J."/>
            <person name="Chen X."/>
            <person name="Luo L."/>
            <person name="Yu J."/>
            <person name="Kang L."/>
            <person name="Cui F."/>
        </authorList>
    </citation>
    <scope>NUCLEOTIDE SEQUENCE [LARGE SCALE GENOMIC DNA]</scope>
    <source>
        <strain evidence="2">Lst14</strain>
    </source>
</reference>
<dbReference type="GO" id="GO:0035869">
    <property type="term" value="C:ciliary transition zone"/>
    <property type="evidence" value="ECO:0007669"/>
    <property type="project" value="TreeGrafter"/>
</dbReference>
<sequence length="308" mass="35397">MVRMVHRKSEYRLQYNFLPEDIRKKIWSDNATLRDSRKLSNQAHHYWEYQLTDDNCVCDGEDEDDSGPPPPHKLKHRTLLARYGERSRSCSNGLDQQSRSEMERCREIAVQTPNWKTKLGKLNKDNDSETDSGRASCDEIQDVMKNMSTLTLPEVSTDGRTSVNGRPRTPAPPASPHPPPSSQRQSRPSSALRQRSRTPGPSRLCKKLMVEGRKTHFVPFGWNNRETDIGQKKTFNVLAPEKEVHHPAVEASRRKKAEIEKFIREDMAKQKYRLKTPYPLGNASSIWMSEYKEQFCRSRPASAPPPPS</sequence>
<protein>
    <submittedName>
        <fullName evidence="2">Uncharacterized protein</fullName>
    </submittedName>
</protein>
<feature type="compositionally biased region" description="Pro residues" evidence="1">
    <location>
        <begin position="169"/>
        <end position="181"/>
    </location>
</feature>
<feature type="region of interest" description="Disordered" evidence="1">
    <location>
        <begin position="147"/>
        <end position="203"/>
    </location>
</feature>
<dbReference type="GO" id="GO:0008017">
    <property type="term" value="F:microtubule binding"/>
    <property type="evidence" value="ECO:0007669"/>
    <property type="project" value="TreeGrafter"/>
</dbReference>
<evidence type="ECO:0000256" key="1">
    <source>
        <dbReference type="SAM" id="MobiDB-lite"/>
    </source>
</evidence>
<keyword evidence="3" id="KW-1185">Reference proteome</keyword>
<comment type="caution">
    <text evidence="2">The sequence shown here is derived from an EMBL/GenBank/DDBJ whole genome shotgun (WGS) entry which is preliminary data.</text>
</comment>
<evidence type="ECO:0000313" key="2">
    <source>
        <dbReference type="EMBL" id="RZF43136.1"/>
    </source>
</evidence>